<organism evidence="1 2">
    <name type="scientific">Fusarium fujikuroi</name>
    <name type="common">Bakanae and foot rot disease fungus</name>
    <name type="synonym">Gibberella fujikuroi</name>
    <dbReference type="NCBI Taxonomy" id="5127"/>
    <lineage>
        <taxon>Eukaryota</taxon>
        <taxon>Fungi</taxon>
        <taxon>Dikarya</taxon>
        <taxon>Ascomycota</taxon>
        <taxon>Pezizomycotina</taxon>
        <taxon>Sordariomycetes</taxon>
        <taxon>Hypocreomycetidae</taxon>
        <taxon>Hypocreales</taxon>
        <taxon>Nectriaceae</taxon>
        <taxon>Fusarium</taxon>
        <taxon>Fusarium fujikuroi species complex</taxon>
    </lineage>
</organism>
<gene>
    <name evidence="1" type="ORF">C2S_6591</name>
</gene>
<accession>A0A5Q3D1C6</accession>
<proteinExistence type="predicted"/>
<protein>
    <submittedName>
        <fullName evidence="1">Uncharacterized protein</fullName>
    </submittedName>
</protein>
<dbReference type="EMBL" id="CABFJX010000179">
    <property type="protein sequence ID" value="VTT66730.1"/>
    <property type="molecule type" value="Genomic_DNA"/>
</dbReference>
<sequence>MYMSNKSPYFVIWHTIRKMWYDRDFSNHPGSVLNHTALIIGHGKLFCRASMLLAVVVNLYQDCDRPLKPISFQEWITRLEKAACLKSVSQFLYNLKPLIVPV</sequence>
<evidence type="ECO:0000313" key="2">
    <source>
        <dbReference type="Proteomes" id="UP000760494"/>
    </source>
</evidence>
<reference evidence="1" key="1">
    <citation type="submission" date="2019-05" db="EMBL/GenBank/DDBJ databases">
        <authorList>
            <person name="Piombo E."/>
        </authorList>
    </citation>
    <scope>NUCLEOTIDE SEQUENCE</scope>
    <source>
        <strain evidence="1">C2S</strain>
    </source>
</reference>
<name>A0A5Q3D1C6_FUSFU</name>
<dbReference type="AlphaFoldDB" id="A0A5Q3D1C6"/>
<comment type="caution">
    <text evidence="1">The sequence shown here is derived from an EMBL/GenBank/DDBJ whole genome shotgun (WGS) entry which is preliminary data.</text>
</comment>
<dbReference type="Proteomes" id="UP000760494">
    <property type="component" value="Unassembled WGS sequence"/>
</dbReference>
<evidence type="ECO:0000313" key="1">
    <source>
        <dbReference type="EMBL" id="VTT66730.1"/>
    </source>
</evidence>